<name>A0A9X7LVM2_BACCE</name>
<evidence type="ECO:0000313" key="1">
    <source>
        <dbReference type="EMBL" id="QDZ73831.1"/>
    </source>
</evidence>
<sequence length="49" mass="5721">MQSHPKCLKKNKEQDKEYKCPYMFEIHRDIVGMMNIHVPTTINGNSPST</sequence>
<accession>A0A9X7LVM2</accession>
<organism evidence="1 2">
    <name type="scientific">Bacillus cereus</name>
    <dbReference type="NCBI Taxonomy" id="1396"/>
    <lineage>
        <taxon>Bacteria</taxon>
        <taxon>Bacillati</taxon>
        <taxon>Bacillota</taxon>
        <taxon>Bacilli</taxon>
        <taxon>Bacillales</taxon>
        <taxon>Bacillaceae</taxon>
        <taxon>Bacillus</taxon>
        <taxon>Bacillus cereus group</taxon>
    </lineage>
</organism>
<evidence type="ECO:0000313" key="2">
    <source>
        <dbReference type="Proteomes" id="UP000321735"/>
    </source>
</evidence>
<dbReference type="AlphaFoldDB" id="A0A9X7LVM2"/>
<dbReference type="Proteomes" id="UP000321735">
    <property type="component" value="Chromosome"/>
</dbReference>
<gene>
    <name evidence="1" type="ORF">D0437_12280</name>
</gene>
<dbReference type="EMBL" id="CP031778">
    <property type="protein sequence ID" value="QDZ73831.1"/>
    <property type="molecule type" value="Genomic_DNA"/>
</dbReference>
<reference evidence="1 2" key="1">
    <citation type="journal article" date="2019" name="Ecotoxicol. Environ. Saf.">
        <title>Microbial characterization of heavy metal resistant bacterial strains isolated from an electroplating wastewater treatment plant.</title>
        <authorList>
            <person name="Cai X."/>
            <person name="Zheng X."/>
            <person name="Zhang D."/>
            <person name="Iqbal W."/>
            <person name="Liu C."/>
            <person name="Yang B."/>
            <person name="Zhao X."/>
            <person name="Lu X."/>
            <person name="Mao Y."/>
        </authorList>
    </citation>
    <scope>NUCLEOTIDE SEQUENCE [LARGE SCALE GENOMIC DNA]</scope>
    <source>
        <strain evidence="1 2">Co1-1</strain>
    </source>
</reference>
<proteinExistence type="predicted"/>
<protein>
    <submittedName>
        <fullName evidence="1">Uncharacterized protein</fullName>
    </submittedName>
</protein>